<dbReference type="PANTHER" id="PTHR31465:SF1">
    <property type="entry name" value="PROTEIN RTA1-RELATED"/>
    <property type="match status" value="1"/>
</dbReference>
<dbReference type="PANTHER" id="PTHR31465">
    <property type="entry name" value="PROTEIN RTA1-RELATED"/>
    <property type="match status" value="1"/>
</dbReference>
<evidence type="ECO:0000256" key="3">
    <source>
        <dbReference type="ARBA" id="ARBA00022989"/>
    </source>
</evidence>
<keyword evidence="7" id="KW-1185">Reference proteome</keyword>
<dbReference type="Pfam" id="PF04479">
    <property type="entry name" value="RTA1"/>
    <property type="match status" value="2"/>
</dbReference>
<dbReference type="STRING" id="658429.L8FZS0"/>
<dbReference type="EMBL" id="GL573419">
    <property type="protein sequence ID" value="ELR06009.1"/>
    <property type="molecule type" value="Genomic_DNA"/>
</dbReference>
<keyword evidence="4 5" id="KW-0472">Membrane</keyword>
<name>L8FZS0_PSED2</name>
<dbReference type="GO" id="GO:0016020">
    <property type="term" value="C:membrane"/>
    <property type="evidence" value="ECO:0007669"/>
    <property type="project" value="UniProtKB-SubCell"/>
</dbReference>
<dbReference type="AlphaFoldDB" id="L8FZS0"/>
<dbReference type="HOGENOM" id="CLU_033465_5_0_1"/>
<dbReference type="VEuPathDB" id="FungiDB:GMDG_07720"/>
<proteinExistence type="predicted"/>
<dbReference type="Proteomes" id="UP000011064">
    <property type="component" value="Unassembled WGS sequence"/>
</dbReference>
<evidence type="ECO:0000256" key="1">
    <source>
        <dbReference type="ARBA" id="ARBA00004141"/>
    </source>
</evidence>
<feature type="transmembrane region" description="Helical" evidence="5">
    <location>
        <begin position="64"/>
        <end position="87"/>
    </location>
</feature>
<accession>L8FZS0</accession>
<evidence type="ECO:0000313" key="6">
    <source>
        <dbReference type="EMBL" id="ELR06009.1"/>
    </source>
</evidence>
<evidence type="ECO:0000256" key="2">
    <source>
        <dbReference type="ARBA" id="ARBA00022692"/>
    </source>
</evidence>
<feature type="transmembrane region" description="Helical" evidence="5">
    <location>
        <begin position="107"/>
        <end position="124"/>
    </location>
</feature>
<evidence type="ECO:0000256" key="5">
    <source>
        <dbReference type="SAM" id="Phobius"/>
    </source>
</evidence>
<sequence>MPYIIQNLSILLPPALFAASIYMTLGRTINAVNGGHLSIIRPTWLTKIFVGGDVFSFMAQPEHVLAGLGVQLLMFGLFWLTAVFFHLKIRKNPTTESYTIDAKWEQYLAMLYMVSALIMIRNIFRVAEYVMGNDGYLLANEWTLCALAAAKINDAERVS</sequence>
<evidence type="ECO:0000256" key="4">
    <source>
        <dbReference type="ARBA" id="ARBA00023136"/>
    </source>
</evidence>
<comment type="subcellular location">
    <subcellularLocation>
        <location evidence="1">Membrane</location>
        <topology evidence="1">Multi-pass membrane protein</topology>
    </subcellularLocation>
</comment>
<protein>
    <submittedName>
        <fullName evidence="6">Uncharacterized protein</fullName>
    </submittedName>
</protein>
<dbReference type="FunCoup" id="L8FZS0">
    <property type="interactions" value="19"/>
</dbReference>
<dbReference type="InParanoid" id="L8FZS0"/>
<keyword evidence="2 5" id="KW-0812">Transmembrane</keyword>
<reference evidence="7" key="1">
    <citation type="submission" date="2010-09" db="EMBL/GenBank/DDBJ databases">
        <title>The genome sequence of Geomyces destructans 20631-21.</title>
        <authorList>
            <consortium name="The Broad Institute Genome Sequencing Platform"/>
            <person name="Cuomo C.A."/>
            <person name="Blehert D.S."/>
            <person name="Lorch J.M."/>
            <person name="Young S.K."/>
            <person name="Zeng Q."/>
            <person name="Gargeya S."/>
            <person name="Fitzgerald M."/>
            <person name="Haas B."/>
            <person name="Abouelleil A."/>
            <person name="Alvarado L."/>
            <person name="Arachchi H.M."/>
            <person name="Berlin A."/>
            <person name="Brown A."/>
            <person name="Chapman S.B."/>
            <person name="Chen Z."/>
            <person name="Dunbar C."/>
            <person name="Freedman E."/>
            <person name="Gearin G."/>
            <person name="Gellesch M."/>
            <person name="Goldberg J."/>
            <person name="Griggs A."/>
            <person name="Gujja S."/>
            <person name="Heiman D."/>
            <person name="Howarth C."/>
            <person name="Larson L."/>
            <person name="Lui A."/>
            <person name="MacDonald P.J.P."/>
            <person name="Montmayeur A."/>
            <person name="Murphy C."/>
            <person name="Neiman D."/>
            <person name="Pearson M."/>
            <person name="Priest M."/>
            <person name="Roberts A."/>
            <person name="Saif S."/>
            <person name="Shea T."/>
            <person name="Shenoy N."/>
            <person name="Sisk P."/>
            <person name="Stolte C."/>
            <person name="Sykes S."/>
            <person name="Wortman J."/>
            <person name="Nusbaum C."/>
            <person name="Birren B."/>
        </authorList>
    </citation>
    <scope>NUCLEOTIDE SEQUENCE [LARGE SCALE GENOMIC DNA]</scope>
    <source>
        <strain evidence="7">ATCC MYA-4855 / 20631-21</strain>
    </source>
</reference>
<evidence type="ECO:0000313" key="7">
    <source>
        <dbReference type="Proteomes" id="UP000011064"/>
    </source>
</evidence>
<organism evidence="6 7">
    <name type="scientific">Pseudogymnoascus destructans (strain ATCC MYA-4855 / 20631-21)</name>
    <name type="common">Bat white-nose syndrome fungus</name>
    <name type="synonym">Geomyces destructans</name>
    <dbReference type="NCBI Taxonomy" id="658429"/>
    <lineage>
        <taxon>Eukaryota</taxon>
        <taxon>Fungi</taxon>
        <taxon>Dikarya</taxon>
        <taxon>Ascomycota</taxon>
        <taxon>Pezizomycotina</taxon>
        <taxon>Leotiomycetes</taxon>
        <taxon>Thelebolales</taxon>
        <taxon>Thelebolaceae</taxon>
        <taxon>Pseudogymnoascus</taxon>
    </lineage>
</organism>
<dbReference type="InterPro" id="IPR007568">
    <property type="entry name" value="RTA1"/>
</dbReference>
<keyword evidence="3 5" id="KW-1133">Transmembrane helix</keyword>
<gene>
    <name evidence="6" type="ORF">GMDG_07720</name>
</gene>
<dbReference type="OrthoDB" id="3358017at2759"/>